<gene>
    <name evidence="1" type="ORF">ALC62_10343</name>
</gene>
<name>A0A151IED3_9HYME</name>
<accession>A0A151IED3</accession>
<organism evidence="1 2">
    <name type="scientific">Cyphomyrmex costatus</name>
    <dbReference type="NCBI Taxonomy" id="456900"/>
    <lineage>
        <taxon>Eukaryota</taxon>
        <taxon>Metazoa</taxon>
        <taxon>Ecdysozoa</taxon>
        <taxon>Arthropoda</taxon>
        <taxon>Hexapoda</taxon>
        <taxon>Insecta</taxon>
        <taxon>Pterygota</taxon>
        <taxon>Neoptera</taxon>
        <taxon>Endopterygota</taxon>
        <taxon>Hymenoptera</taxon>
        <taxon>Apocrita</taxon>
        <taxon>Aculeata</taxon>
        <taxon>Formicoidea</taxon>
        <taxon>Formicidae</taxon>
        <taxon>Myrmicinae</taxon>
        <taxon>Cyphomyrmex</taxon>
    </lineage>
</organism>
<sequence>MNGTLESLPPRVFSVVFSVADKMERGLRRDKVKYAWECNLMVREPEETEYKRIPRRGEGFFCDNSVIIEMKYQRRYCAEFNEGDHFIRRERTGKYRA</sequence>
<protein>
    <submittedName>
        <fullName evidence="1">Uncharacterized protein</fullName>
    </submittedName>
</protein>
<evidence type="ECO:0000313" key="2">
    <source>
        <dbReference type="Proteomes" id="UP000078542"/>
    </source>
</evidence>
<evidence type="ECO:0000313" key="1">
    <source>
        <dbReference type="EMBL" id="KYM98927.1"/>
    </source>
</evidence>
<reference evidence="1 2" key="1">
    <citation type="submission" date="2016-03" db="EMBL/GenBank/DDBJ databases">
        <title>Cyphomyrmex costatus WGS genome.</title>
        <authorList>
            <person name="Nygaard S."/>
            <person name="Hu H."/>
            <person name="Boomsma J."/>
            <person name="Zhang G."/>
        </authorList>
    </citation>
    <scope>NUCLEOTIDE SEQUENCE [LARGE SCALE GENOMIC DNA]</scope>
    <source>
        <strain evidence="1">MS0001</strain>
        <tissue evidence="1">Whole body</tissue>
    </source>
</reference>
<keyword evidence="2" id="KW-1185">Reference proteome</keyword>
<proteinExistence type="predicted"/>
<dbReference type="AlphaFoldDB" id="A0A151IED3"/>
<dbReference type="Proteomes" id="UP000078542">
    <property type="component" value="Unassembled WGS sequence"/>
</dbReference>
<dbReference type="EMBL" id="KQ977900">
    <property type="protein sequence ID" value="KYM98927.1"/>
    <property type="molecule type" value="Genomic_DNA"/>
</dbReference>